<proteinExistence type="predicted"/>
<sequence>MNRFMQGKRKGKKAFVILAIIVLFSLLIALLQYLWNTLITDIFSLRAISYWEALGLFAISKILFGRGPGRPGGFGNARRRMERRIAERDDLSEEERERLRTEWKKRFGACGFRD</sequence>
<evidence type="ECO:0000313" key="3">
    <source>
        <dbReference type="Proteomes" id="UP000236731"/>
    </source>
</evidence>
<evidence type="ECO:0000313" key="2">
    <source>
        <dbReference type="EMBL" id="SEG67787.1"/>
    </source>
</evidence>
<dbReference type="Proteomes" id="UP000236731">
    <property type="component" value="Unassembled WGS sequence"/>
</dbReference>
<keyword evidence="1" id="KW-1133">Transmembrane helix</keyword>
<keyword evidence="1" id="KW-0812">Transmembrane</keyword>
<dbReference type="AlphaFoldDB" id="A0A1H6C4Y9"/>
<reference evidence="3" key="1">
    <citation type="submission" date="2016-10" db="EMBL/GenBank/DDBJ databases">
        <authorList>
            <person name="Varghese N."/>
            <person name="Submissions S."/>
        </authorList>
    </citation>
    <scope>NUCLEOTIDE SEQUENCE [LARGE SCALE GENOMIC DNA]</scope>
    <source>
        <strain evidence="3">DSM 22361</strain>
    </source>
</reference>
<evidence type="ECO:0000256" key="1">
    <source>
        <dbReference type="SAM" id="Phobius"/>
    </source>
</evidence>
<dbReference type="OrthoDB" id="1099872at2"/>
<gene>
    <name evidence="2" type="ORF">SAMN05421877_11341</name>
</gene>
<organism evidence="2 3">
    <name type="scientific">Sphingobacterium lactis</name>
    <dbReference type="NCBI Taxonomy" id="797291"/>
    <lineage>
        <taxon>Bacteria</taxon>
        <taxon>Pseudomonadati</taxon>
        <taxon>Bacteroidota</taxon>
        <taxon>Sphingobacteriia</taxon>
        <taxon>Sphingobacteriales</taxon>
        <taxon>Sphingobacteriaceae</taxon>
        <taxon>Sphingobacterium</taxon>
    </lineage>
</organism>
<name>A0A1H6C4Y9_9SPHI</name>
<keyword evidence="3" id="KW-1185">Reference proteome</keyword>
<keyword evidence="1" id="KW-0472">Membrane</keyword>
<accession>A0A1H6C4Y9</accession>
<protein>
    <submittedName>
        <fullName evidence="2">Uncharacterized protein</fullName>
    </submittedName>
</protein>
<feature type="transmembrane region" description="Helical" evidence="1">
    <location>
        <begin position="14"/>
        <end position="35"/>
    </location>
</feature>
<dbReference type="EMBL" id="FNUT01000013">
    <property type="protein sequence ID" value="SEG67787.1"/>
    <property type="molecule type" value="Genomic_DNA"/>
</dbReference>
<dbReference type="RefSeq" id="WP_103907560.1">
    <property type="nucleotide sequence ID" value="NZ_CP049246.1"/>
</dbReference>